<dbReference type="UniPathway" id="UPA00904">
    <property type="reaction ID" value="UER00871"/>
</dbReference>
<dbReference type="CDD" id="cd09008">
    <property type="entry name" value="MTAN"/>
    <property type="match status" value="1"/>
</dbReference>
<dbReference type="Gene3D" id="3.40.50.1580">
    <property type="entry name" value="Nucleoside phosphorylase domain"/>
    <property type="match status" value="1"/>
</dbReference>
<proteinExistence type="predicted"/>
<evidence type="ECO:0000313" key="7">
    <source>
        <dbReference type="EMBL" id="QKJ66207.1"/>
    </source>
</evidence>
<evidence type="ECO:0000256" key="1">
    <source>
        <dbReference type="ARBA" id="ARBA00004945"/>
    </source>
</evidence>
<dbReference type="GO" id="GO:0019284">
    <property type="term" value="P:L-methionine salvage from S-adenosylmethionine"/>
    <property type="evidence" value="ECO:0007669"/>
    <property type="project" value="TreeGrafter"/>
</dbReference>
<evidence type="ECO:0000256" key="3">
    <source>
        <dbReference type="ARBA" id="ARBA00022605"/>
    </source>
</evidence>
<dbReference type="GO" id="GO:0009164">
    <property type="term" value="P:nucleoside catabolic process"/>
    <property type="evidence" value="ECO:0007669"/>
    <property type="project" value="InterPro"/>
</dbReference>
<dbReference type="NCBIfam" id="TIGR01704">
    <property type="entry name" value="MTA_SAH-Nsdase"/>
    <property type="match status" value="1"/>
</dbReference>
<dbReference type="GO" id="GO:0008930">
    <property type="term" value="F:methylthioadenosine nucleosidase activity"/>
    <property type="evidence" value="ECO:0007669"/>
    <property type="project" value="InterPro"/>
</dbReference>
<dbReference type="PANTHER" id="PTHR46832:SF1">
    <property type="entry name" value="5'-METHYLTHIOADENOSINE_S-ADENOSYLHOMOCYSTEINE NUCLEOSIDASE"/>
    <property type="match status" value="1"/>
</dbReference>
<feature type="domain" description="Nucleoside phosphorylase" evidence="6">
    <location>
        <begin position="9"/>
        <end position="251"/>
    </location>
</feature>
<dbReference type="Pfam" id="PF01048">
    <property type="entry name" value="PNP_UDP_1"/>
    <property type="match status" value="1"/>
</dbReference>
<dbReference type="SUPFAM" id="SSF53167">
    <property type="entry name" value="Purine and uridine phosphorylases"/>
    <property type="match status" value="1"/>
</dbReference>
<dbReference type="GO" id="GO:0008782">
    <property type="term" value="F:adenosylhomocysteine nucleosidase activity"/>
    <property type="evidence" value="ECO:0007669"/>
    <property type="project" value="UniProtKB-EC"/>
</dbReference>
<keyword evidence="8" id="KW-1185">Reference proteome</keyword>
<comment type="pathway">
    <text evidence="1">Amino-acid biosynthesis; L-methionine biosynthesis via salvage pathway; S-methyl-5-thio-alpha-D-ribose 1-phosphate from S-methyl-5'-thioadenosine (hydrolase route): step 1/2.</text>
</comment>
<gene>
    <name evidence="7" type="ORF">HQN60_05475</name>
</gene>
<reference evidence="7 8" key="1">
    <citation type="submission" date="2020-05" db="EMBL/GenBank/DDBJ databases">
        <title>Complete genome sequence of Deefgea sp. D17.</title>
        <authorList>
            <person name="Bae J.-W."/>
            <person name="Han J.E."/>
        </authorList>
    </citation>
    <scope>NUCLEOTIDE SEQUENCE [LARGE SCALE GENOMIC DNA]</scope>
    <source>
        <strain evidence="7 8">D17</strain>
    </source>
</reference>
<keyword evidence="5" id="KW-0486">Methionine biosynthesis</keyword>
<keyword evidence="4 7" id="KW-0378">Hydrolase</keyword>
<dbReference type="PANTHER" id="PTHR46832">
    <property type="entry name" value="5'-METHYLTHIOADENOSINE/S-ADENOSYLHOMOCYSTEINE NUCLEOSIDASE"/>
    <property type="match status" value="1"/>
</dbReference>
<dbReference type="EC" id="3.2.2.9" evidence="2"/>
<keyword evidence="3" id="KW-0028">Amino-acid biosynthesis</keyword>
<dbReference type="InterPro" id="IPR010049">
    <property type="entry name" value="MTA_SAH_Nsdase"/>
</dbReference>
<dbReference type="InterPro" id="IPR000845">
    <property type="entry name" value="Nucleoside_phosphorylase_d"/>
</dbReference>
<sequence length="261" mass="28389">MSNSIQHRLGLVFAMVEEQQGLTQYLQDAHTQTVGNREYITGTLWGVPCVCVLSGIGKVAASSTVTSLIQQFGVSHIVLSGVAGAADHGLSVGDIVIADQLIQHDMNVSPMLPKFEIPRTGKSRFDSCSDLSTQLRSAAEHFLANEFAEKISSESQQQFALNRVNIVNGLIGSGDQFINDMKVLAGLKLELPDLLAVEMEGAAIAQVCDDYQIPFAIMRTISDEANDSAPLDFKLFIDEVAAQYSIGILRQFCAQWTHSNR</sequence>
<dbReference type="KEGG" id="dee:HQN60_05475"/>
<organism evidence="7 8">
    <name type="scientific">Deefgea piscis</name>
    <dbReference type="NCBI Taxonomy" id="2739061"/>
    <lineage>
        <taxon>Bacteria</taxon>
        <taxon>Pseudomonadati</taxon>
        <taxon>Pseudomonadota</taxon>
        <taxon>Betaproteobacteria</taxon>
        <taxon>Neisseriales</taxon>
        <taxon>Chitinibacteraceae</taxon>
        <taxon>Deefgea</taxon>
    </lineage>
</organism>
<evidence type="ECO:0000256" key="5">
    <source>
        <dbReference type="ARBA" id="ARBA00023167"/>
    </source>
</evidence>
<keyword evidence="7" id="KW-0326">Glycosidase</keyword>
<name>A0A6M8SWT1_9NEIS</name>
<dbReference type="AlphaFoldDB" id="A0A6M8SWT1"/>
<evidence type="ECO:0000313" key="8">
    <source>
        <dbReference type="Proteomes" id="UP000504844"/>
    </source>
</evidence>
<dbReference type="GO" id="GO:0019509">
    <property type="term" value="P:L-methionine salvage from methylthioadenosine"/>
    <property type="evidence" value="ECO:0007669"/>
    <property type="project" value="UniProtKB-UniPathway"/>
</dbReference>
<dbReference type="NCBIfam" id="NF004079">
    <property type="entry name" value="PRK05584.1"/>
    <property type="match status" value="1"/>
</dbReference>
<protein>
    <recommendedName>
        <fullName evidence="2">adenosylhomocysteine nucleosidase</fullName>
        <ecNumber evidence="2">3.2.2.9</ecNumber>
    </recommendedName>
</protein>
<evidence type="ECO:0000256" key="4">
    <source>
        <dbReference type="ARBA" id="ARBA00022801"/>
    </source>
</evidence>
<evidence type="ECO:0000259" key="6">
    <source>
        <dbReference type="Pfam" id="PF01048"/>
    </source>
</evidence>
<accession>A0A6M8SWT1</accession>
<evidence type="ECO:0000256" key="2">
    <source>
        <dbReference type="ARBA" id="ARBA00011974"/>
    </source>
</evidence>
<dbReference type="EMBL" id="CP054143">
    <property type="protein sequence ID" value="QKJ66207.1"/>
    <property type="molecule type" value="Genomic_DNA"/>
</dbReference>
<dbReference type="InterPro" id="IPR035994">
    <property type="entry name" value="Nucleoside_phosphorylase_sf"/>
</dbReference>
<dbReference type="Proteomes" id="UP000504844">
    <property type="component" value="Chromosome"/>
</dbReference>
<dbReference type="RefSeq" id="WP_173532711.1">
    <property type="nucleotide sequence ID" value="NZ_CP054143.1"/>
</dbReference>
<dbReference type="GO" id="GO:0005829">
    <property type="term" value="C:cytosol"/>
    <property type="evidence" value="ECO:0007669"/>
    <property type="project" value="TreeGrafter"/>
</dbReference>